<dbReference type="NCBIfam" id="NF005559">
    <property type="entry name" value="PRK07231.1"/>
    <property type="match status" value="1"/>
</dbReference>
<organism evidence="3 4">
    <name type="scientific">Aureobasidium melanogenum (strain CBS 110374)</name>
    <name type="common">Aureobasidium pullulans var. melanogenum</name>
    <dbReference type="NCBI Taxonomy" id="1043003"/>
    <lineage>
        <taxon>Eukaryota</taxon>
        <taxon>Fungi</taxon>
        <taxon>Dikarya</taxon>
        <taxon>Ascomycota</taxon>
        <taxon>Pezizomycotina</taxon>
        <taxon>Dothideomycetes</taxon>
        <taxon>Dothideomycetidae</taxon>
        <taxon>Dothideales</taxon>
        <taxon>Saccotheciaceae</taxon>
        <taxon>Aureobasidium</taxon>
    </lineage>
</organism>
<dbReference type="Pfam" id="PF13561">
    <property type="entry name" value="adh_short_C2"/>
    <property type="match status" value="1"/>
</dbReference>
<dbReference type="AlphaFoldDB" id="A0A074WKU2"/>
<dbReference type="SUPFAM" id="SSF51735">
    <property type="entry name" value="NAD(P)-binding Rossmann-fold domains"/>
    <property type="match status" value="1"/>
</dbReference>
<dbReference type="GO" id="GO:0016616">
    <property type="term" value="F:oxidoreductase activity, acting on the CH-OH group of donors, NAD or NADP as acceptor"/>
    <property type="evidence" value="ECO:0007669"/>
    <property type="project" value="TreeGrafter"/>
</dbReference>
<dbReference type="PANTHER" id="PTHR42760">
    <property type="entry name" value="SHORT-CHAIN DEHYDROGENASES/REDUCTASES FAMILY MEMBER"/>
    <property type="match status" value="1"/>
</dbReference>
<keyword evidence="2" id="KW-0521">NADP</keyword>
<accession>A0A074WKU2</accession>
<dbReference type="STRING" id="1043003.A0A074WKU2"/>
<dbReference type="PRINTS" id="PR00081">
    <property type="entry name" value="GDHRDH"/>
</dbReference>
<dbReference type="InterPro" id="IPR036291">
    <property type="entry name" value="NAD(P)-bd_dom_sf"/>
</dbReference>
<proteinExistence type="inferred from homology"/>
<reference evidence="3 4" key="1">
    <citation type="journal article" date="2014" name="BMC Genomics">
        <title>Genome sequencing of four Aureobasidium pullulans varieties: biotechnological potential, stress tolerance, and description of new species.</title>
        <authorList>
            <person name="Gostin Ar C."/>
            <person name="Ohm R.A."/>
            <person name="Kogej T."/>
            <person name="Sonjak S."/>
            <person name="Turk M."/>
            <person name="Zajc J."/>
            <person name="Zalar P."/>
            <person name="Grube M."/>
            <person name="Sun H."/>
            <person name="Han J."/>
            <person name="Sharma A."/>
            <person name="Chiniquy J."/>
            <person name="Ngan C.Y."/>
            <person name="Lipzen A."/>
            <person name="Barry K."/>
            <person name="Grigoriev I.V."/>
            <person name="Gunde-Cimerman N."/>
        </authorList>
    </citation>
    <scope>NUCLEOTIDE SEQUENCE [LARGE SCALE GENOMIC DNA]</scope>
    <source>
        <strain evidence="3 4">CBS 110374</strain>
    </source>
</reference>
<evidence type="ECO:0000313" key="4">
    <source>
        <dbReference type="Proteomes" id="UP000030672"/>
    </source>
</evidence>
<dbReference type="HOGENOM" id="CLU_010194_1_0_1"/>
<comment type="similarity">
    <text evidence="1">Belongs to the short-chain dehydrogenases/reductases (SDR) family.</text>
</comment>
<sequence>MDNGYCGRLHNKVAVVTGSSSGIGRAIALRFSSEGAHVVCADTDSTTDSDSDSADDATHNVILRSGRNALFVNTNVGSSQDVENLVQTTVSHYGRLDVFVNNAGITFDLETLQPIWSADEDLWDDIQQVCSKGVFLGCKYASRQMLNQDPHPNGDRGWIINVASIFGTVGTSNFASYCASKGGIVNMTKAVALDCAPHRIHVNCICPGWISSQMTSEMLSDGETQDHIISLHPFRGLGIPDDIARAAVFLASEDSSWITGVALPVDGGYTAR</sequence>
<dbReference type="RefSeq" id="XP_040880044.1">
    <property type="nucleotide sequence ID" value="XM_041021447.1"/>
</dbReference>
<name>A0A074WKU2_AURM1</name>
<dbReference type="PROSITE" id="PS00061">
    <property type="entry name" value="ADH_SHORT"/>
    <property type="match status" value="1"/>
</dbReference>
<gene>
    <name evidence="3" type="ORF">M437DRAFT_47419</name>
</gene>
<dbReference type="PRINTS" id="PR00080">
    <property type="entry name" value="SDRFAMILY"/>
</dbReference>
<dbReference type="Gene3D" id="3.40.50.720">
    <property type="entry name" value="NAD(P)-binding Rossmann-like Domain"/>
    <property type="match status" value="1"/>
</dbReference>
<dbReference type="EMBL" id="KL584832">
    <property type="protein sequence ID" value="KEQ63021.1"/>
    <property type="molecule type" value="Genomic_DNA"/>
</dbReference>
<dbReference type="Proteomes" id="UP000030672">
    <property type="component" value="Unassembled WGS sequence"/>
</dbReference>
<dbReference type="InterPro" id="IPR002347">
    <property type="entry name" value="SDR_fam"/>
</dbReference>
<keyword evidence="4" id="KW-1185">Reference proteome</keyword>
<dbReference type="FunFam" id="3.40.50.720:FF:000084">
    <property type="entry name" value="Short-chain dehydrogenase reductase"/>
    <property type="match status" value="1"/>
</dbReference>
<dbReference type="PANTHER" id="PTHR42760:SF124">
    <property type="entry name" value="SHORT-CHAIN DEHYDROGENASE_REDUCTASE"/>
    <property type="match status" value="1"/>
</dbReference>
<dbReference type="GeneID" id="63914820"/>
<protein>
    <submittedName>
        <fullName evidence="3">Putative short chain type dehydrogenase</fullName>
    </submittedName>
</protein>
<evidence type="ECO:0000256" key="2">
    <source>
        <dbReference type="ARBA" id="ARBA00022857"/>
    </source>
</evidence>
<evidence type="ECO:0000313" key="3">
    <source>
        <dbReference type="EMBL" id="KEQ63021.1"/>
    </source>
</evidence>
<dbReference type="InterPro" id="IPR020904">
    <property type="entry name" value="Sc_DH/Rdtase_CS"/>
</dbReference>
<evidence type="ECO:0000256" key="1">
    <source>
        <dbReference type="ARBA" id="ARBA00006484"/>
    </source>
</evidence>